<comment type="caution">
    <text evidence="1">The sequence shown here is derived from an EMBL/GenBank/DDBJ whole genome shotgun (WGS) entry which is preliminary data.</text>
</comment>
<proteinExistence type="predicted"/>
<protein>
    <submittedName>
        <fullName evidence="1">Uncharacterized protein</fullName>
    </submittedName>
</protein>
<organism evidence="1 2">
    <name type="scientific">Coniosporium uncinatum</name>
    <dbReference type="NCBI Taxonomy" id="93489"/>
    <lineage>
        <taxon>Eukaryota</taxon>
        <taxon>Fungi</taxon>
        <taxon>Dikarya</taxon>
        <taxon>Ascomycota</taxon>
        <taxon>Pezizomycotina</taxon>
        <taxon>Dothideomycetes</taxon>
        <taxon>Dothideomycetes incertae sedis</taxon>
        <taxon>Coniosporium</taxon>
    </lineage>
</organism>
<reference evidence="1" key="1">
    <citation type="submission" date="2024-09" db="EMBL/GenBank/DDBJ databases">
        <title>Black Yeasts Isolated from many extreme environments.</title>
        <authorList>
            <person name="Coleine C."/>
            <person name="Stajich J.E."/>
            <person name="Selbmann L."/>
        </authorList>
    </citation>
    <scope>NUCLEOTIDE SEQUENCE</scope>
    <source>
        <strain evidence="1">CCFEE 5737</strain>
    </source>
</reference>
<dbReference type="Proteomes" id="UP001186974">
    <property type="component" value="Unassembled WGS sequence"/>
</dbReference>
<sequence>MSGTMTRSDPNAILSCDVKTEYVVDMVNHRGDGDSYYNLYTSIILPSTTVFNSVGRPFPSVTPLVWIPPADFDPVTEWSYISSDELMHVPFPADLISQLAEMPNVLIQVPTIAECFPGFIFGAPTAKIVVNELTVFTSTTISMDQRTETITKGPVFNEGTTKEEFISPSTRMTPSLTSPSSTIKVTSGSNQSLVPDVCKTSPGTTSSARRLSGSSVTGGIDRSGVRQGTTTGGSESRSTNQAE</sequence>
<evidence type="ECO:0000313" key="2">
    <source>
        <dbReference type="Proteomes" id="UP001186974"/>
    </source>
</evidence>
<dbReference type="EMBL" id="JAWDJW010000029">
    <property type="protein sequence ID" value="KAK3081954.1"/>
    <property type="molecule type" value="Genomic_DNA"/>
</dbReference>
<gene>
    <name evidence="1" type="ORF">LTS18_010385</name>
</gene>
<keyword evidence="2" id="KW-1185">Reference proteome</keyword>
<evidence type="ECO:0000313" key="1">
    <source>
        <dbReference type="EMBL" id="KAK3081954.1"/>
    </source>
</evidence>
<name>A0ACC3DZ21_9PEZI</name>
<accession>A0ACC3DZ21</accession>